<dbReference type="EMBL" id="CP020570">
    <property type="protein sequence ID" value="ARF60367.1"/>
    <property type="molecule type" value="Genomic_DNA"/>
</dbReference>
<dbReference type="InterPro" id="IPR052349">
    <property type="entry name" value="Metallo-hydrolase_Enzymes"/>
</dbReference>
<dbReference type="AlphaFoldDB" id="A0A1V0U5E2"/>
<dbReference type="RefSeq" id="WP_030701614.1">
    <property type="nucleotide sequence ID" value="NZ_CP020570.1"/>
</dbReference>
<dbReference type="InterPro" id="IPR013108">
    <property type="entry name" value="Amidohydro_3"/>
</dbReference>
<evidence type="ECO:0000313" key="4">
    <source>
        <dbReference type="Proteomes" id="UP000192445"/>
    </source>
</evidence>
<reference evidence="3 4" key="1">
    <citation type="submission" date="2017-03" db="EMBL/GenBank/DDBJ databases">
        <title>Complete Genome Sequence of a natural compounds producer, Streptomyces violaceus S21.</title>
        <authorList>
            <person name="Zhong C."/>
            <person name="Zhao Z."/>
            <person name="Fu J."/>
            <person name="Zong G."/>
            <person name="Qin R."/>
            <person name="Cao G."/>
        </authorList>
    </citation>
    <scope>NUCLEOTIDE SEQUENCE [LARGE SCALE GENOMIC DNA]</scope>
    <source>
        <strain evidence="3 4">S21</strain>
    </source>
</reference>
<dbReference type="Gene3D" id="2.30.40.10">
    <property type="entry name" value="Urease, subunit C, domain 1"/>
    <property type="match status" value="1"/>
</dbReference>
<evidence type="ECO:0000256" key="1">
    <source>
        <dbReference type="SAM" id="MobiDB-lite"/>
    </source>
</evidence>
<feature type="compositionally biased region" description="Low complexity" evidence="1">
    <location>
        <begin position="13"/>
        <end position="30"/>
    </location>
</feature>
<dbReference type="KEGG" id="svu:B1H20_02420"/>
<evidence type="ECO:0000259" key="2">
    <source>
        <dbReference type="Pfam" id="PF07969"/>
    </source>
</evidence>
<dbReference type="Pfam" id="PF07969">
    <property type="entry name" value="Amidohydro_3"/>
    <property type="match status" value="1"/>
</dbReference>
<proteinExistence type="predicted"/>
<gene>
    <name evidence="3" type="ORF">B1H20_02420</name>
</gene>
<feature type="compositionally biased region" description="Pro residues" evidence="1">
    <location>
        <begin position="1"/>
        <end position="12"/>
    </location>
</feature>
<protein>
    <submittedName>
        <fullName evidence="3">Cytosine deaminase</fullName>
    </submittedName>
</protein>
<organism evidence="3 4">
    <name type="scientific">Streptomyces violaceoruber</name>
    <dbReference type="NCBI Taxonomy" id="1935"/>
    <lineage>
        <taxon>Bacteria</taxon>
        <taxon>Bacillati</taxon>
        <taxon>Actinomycetota</taxon>
        <taxon>Actinomycetes</taxon>
        <taxon>Kitasatosporales</taxon>
        <taxon>Streptomycetaceae</taxon>
        <taxon>Streptomyces</taxon>
        <taxon>Streptomyces violaceoruber group</taxon>
    </lineage>
</organism>
<dbReference type="InterPro" id="IPR032466">
    <property type="entry name" value="Metal_Hydrolase"/>
</dbReference>
<dbReference type="PANTHER" id="PTHR32027:SF9">
    <property type="entry name" value="BLL3847 PROTEIN"/>
    <property type="match status" value="1"/>
</dbReference>
<dbReference type="CDD" id="cd01293">
    <property type="entry name" value="Bact_CD"/>
    <property type="match status" value="1"/>
</dbReference>
<dbReference type="InterPro" id="IPR011059">
    <property type="entry name" value="Metal-dep_hydrolase_composite"/>
</dbReference>
<name>A0A1V0U5E2_STRVN</name>
<sequence>MPASPRPEPSPRPESAGPAALSSARATSRSGPAPATVFRNVRPYGAQRPVDLTVVDGVVTAEPAPHGAEVVDCGGGIALPTLVDAHIHPDKTAWGEPWASRKPASSLAEYTAEDVRLYRALKTPVGERAERLMGHAVTRGTRAMRAHVDVAPVYGLEGVEGVGSAREALRHALDVEIVAFPQHGVVRTPGTRELLEEAARSGAVDRVGGIDPAGFDGALDEQLDIVFGIADRHGVGVDIHLHERAATGLASLRAVIDRTRALSLQGRVTVSHVFCVPGLTGRDLDELASALAGAGISLTTVAPSSDLVLPVDRLREHGVEVGLGSDGVRDGWSPFGDADMLHRSHLLARVRDARLDEELEAAFRTGADGGARLMGLPEADLEPGSPADFLLVRGECLPQVVVDLPPRELVVRGGRIVARDGALVGG</sequence>
<accession>A0A1V0U5E2</accession>
<dbReference type="Proteomes" id="UP000192445">
    <property type="component" value="Chromosome"/>
</dbReference>
<dbReference type="OrthoDB" id="3366604at2"/>
<dbReference type="PANTHER" id="PTHR32027">
    <property type="entry name" value="CYTOSINE DEAMINASE"/>
    <property type="match status" value="1"/>
</dbReference>
<evidence type="ECO:0000313" key="3">
    <source>
        <dbReference type="EMBL" id="ARF60367.1"/>
    </source>
</evidence>
<dbReference type="Gene3D" id="3.20.20.140">
    <property type="entry name" value="Metal-dependent hydrolases"/>
    <property type="match status" value="1"/>
</dbReference>
<feature type="domain" description="Amidohydrolase 3" evidence="2">
    <location>
        <begin position="69"/>
        <end position="417"/>
    </location>
</feature>
<feature type="region of interest" description="Disordered" evidence="1">
    <location>
        <begin position="1"/>
        <end position="38"/>
    </location>
</feature>
<dbReference type="SUPFAM" id="SSF51556">
    <property type="entry name" value="Metallo-dependent hydrolases"/>
    <property type="match status" value="1"/>
</dbReference>
<dbReference type="SUPFAM" id="SSF51338">
    <property type="entry name" value="Composite domain of metallo-dependent hydrolases"/>
    <property type="match status" value="1"/>
</dbReference>
<dbReference type="GO" id="GO:0016814">
    <property type="term" value="F:hydrolase activity, acting on carbon-nitrogen (but not peptide) bonds, in cyclic amidines"/>
    <property type="evidence" value="ECO:0007669"/>
    <property type="project" value="TreeGrafter"/>
</dbReference>
<dbReference type="STRING" id="1935.B1H20_02420"/>
<dbReference type="NCBIfam" id="NF004636">
    <property type="entry name" value="PRK05985.1"/>
    <property type="match status" value="1"/>
</dbReference>